<dbReference type="Proteomes" id="UP000064137">
    <property type="component" value="Chromosome"/>
</dbReference>
<evidence type="ECO:0000313" key="1">
    <source>
        <dbReference type="EMBL" id="ALZ86049.1"/>
    </source>
</evidence>
<dbReference type="AlphaFoldDB" id="A0A0U4P522"/>
<dbReference type="Gene3D" id="2.120.10.30">
    <property type="entry name" value="TolB, C-terminal domain"/>
    <property type="match status" value="1"/>
</dbReference>
<gene>
    <name evidence="1" type="ORF">APT59_18255</name>
</gene>
<name>A0A0U4P522_9PSED</name>
<dbReference type="RefSeq" id="WP_059316156.1">
    <property type="nucleotide sequence ID" value="NZ_CP013987.1"/>
</dbReference>
<organism evidence="1 2">
    <name type="scientific">Pseudomonas oryzihabitans</name>
    <dbReference type="NCBI Taxonomy" id="47885"/>
    <lineage>
        <taxon>Bacteria</taxon>
        <taxon>Pseudomonadati</taxon>
        <taxon>Pseudomonadota</taxon>
        <taxon>Gammaproteobacteria</taxon>
        <taxon>Pseudomonadales</taxon>
        <taxon>Pseudomonadaceae</taxon>
        <taxon>Pseudomonas</taxon>
    </lineage>
</organism>
<protein>
    <submittedName>
        <fullName evidence="1">Uncharacterized protein</fullName>
    </submittedName>
</protein>
<evidence type="ECO:0000313" key="2">
    <source>
        <dbReference type="Proteomes" id="UP000064137"/>
    </source>
</evidence>
<sequence>MARLWRGALITLAASLLAAVGFLAWQRFWPAQAATGWHYEVAYPDIAKASALAWQGDALLAAEELKDGKGRLLRIDAQGRRSVLSAGLYKPDGLTPYRNGFAYSQEGGTHPIRWFDAAGSRDLFMGINAQGLWVEGEHLYAVEDRKGEGRLLRYDAADGSLTVLRDHLDEAESFTRCPDGTAFYTEKSRGLVRQLSDDGRDPPALRELREPSFLLCDHRGLWISEDSTHRARLLLWDRQSAPRAILTFLRAPQALLPKGDGYLLAEGGRDRIIALYPR</sequence>
<dbReference type="OrthoDB" id="6950397at2"/>
<dbReference type="EMBL" id="CP013987">
    <property type="protein sequence ID" value="ALZ86049.1"/>
    <property type="molecule type" value="Genomic_DNA"/>
</dbReference>
<dbReference type="SUPFAM" id="SSF101898">
    <property type="entry name" value="NHL repeat"/>
    <property type="match status" value="1"/>
</dbReference>
<reference evidence="1 2" key="1">
    <citation type="submission" date="2016-01" db="EMBL/GenBank/DDBJ databases">
        <title>Annotation of Pseudomonas oryzihabitans USDA-ARS-USMARC-56511.</title>
        <authorList>
            <person name="Harhay G.P."/>
            <person name="Harhay D.M."/>
            <person name="Smith T.P.L."/>
            <person name="Bono J.L."/>
            <person name="Heaton M.P."/>
            <person name="Clawson M.L."/>
            <person name="Chitko-Mckown C.G."/>
            <person name="Capik S.F."/>
            <person name="DeDonder K.D."/>
            <person name="Apley M.D."/>
            <person name="Lubbers B.V."/>
            <person name="White B.J."/>
            <person name="Larson R.L."/>
        </authorList>
    </citation>
    <scope>NUCLEOTIDE SEQUENCE [LARGE SCALE GENOMIC DNA]</scope>
    <source>
        <strain evidence="1 2">USDA-ARS-USMARC-56511</strain>
    </source>
</reference>
<dbReference type="KEGG" id="por:APT59_18255"/>
<dbReference type="InterPro" id="IPR011042">
    <property type="entry name" value="6-blade_b-propeller_TolB-like"/>
</dbReference>
<accession>A0A0U4P522</accession>
<proteinExistence type="predicted"/>